<evidence type="ECO:0000256" key="3">
    <source>
        <dbReference type="ARBA" id="ARBA00023163"/>
    </source>
</evidence>
<dbReference type="KEGG" id="pbar:105425342"/>
<feature type="compositionally biased region" description="Basic and acidic residues" evidence="5">
    <location>
        <begin position="96"/>
        <end position="130"/>
    </location>
</feature>
<accession>A0A6I9W0F8</accession>
<feature type="compositionally biased region" description="Polar residues" evidence="5">
    <location>
        <begin position="1"/>
        <end position="13"/>
    </location>
</feature>
<dbReference type="GeneID" id="105425342"/>
<dbReference type="PANTHER" id="PTHR13408">
    <property type="entry name" value="DNA-DIRECTED RNA POLYMERASE III"/>
    <property type="match status" value="1"/>
</dbReference>
<feature type="region of interest" description="Disordered" evidence="5">
    <location>
        <begin position="1"/>
        <end position="133"/>
    </location>
</feature>
<feature type="compositionally biased region" description="Low complexity" evidence="5">
    <location>
        <begin position="20"/>
        <end position="42"/>
    </location>
</feature>
<keyword evidence="3" id="KW-0804">Transcription</keyword>
<evidence type="ECO:0000256" key="1">
    <source>
        <dbReference type="ARBA" id="ARBA00004123"/>
    </source>
</evidence>
<dbReference type="GO" id="GO:0005666">
    <property type="term" value="C:RNA polymerase III complex"/>
    <property type="evidence" value="ECO:0007669"/>
    <property type="project" value="InterPro"/>
</dbReference>
<dbReference type="PANTHER" id="PTHR13408:SF0">
    <property type="entry name" value="DNA-DIRECTED RNA POLYMERASE III SUBUNIT RPC4"/>
    <property type="match status" value="1"/>
</dbReference>
<feature type="region of interest" description="Disordered" evidence="5">
    <location>
        <begin position="281"/>
        <end position="313"/>
    </location>
</feature>
<feature type="compositionally biased region" description="Low complexity" evidence="5">
    <location>
        <begin position="296"/>
        <end position="305"/>
    </location>
</feature>
<evidence type="ECO:0000313" key="6">
    <source>
        <dbReference type="Proteomes" id="UP000504615"/>
    </source>
</evidence>
<name>A0A6I9W0F8_9HYME</name>
<evidence type="ECO:0000256" key="4">
    <source>
        <dbReference type="ARBA" id="ARBA00023242"/>
    </source>
</evidence>
<evidence type="ECO:0000256" key="2">
    <source>
        <dbReference type="ARBA" id="ARBA00022478"/>
    </source>
</evidence>
<keyword evidence="2 7" id="KW-0240">DNA-directed RNA polymerase</keyword>
<dbReference type="OrthoDB" id="5836119at2759"/>
<organism evidence="6 7">
    <name type="scientific">Pogonomyrmex barbatus</name>
    <name type="common">red harvester ant</name>
    <dbReference type="NCBI Taxonomy" id="144034"/>
    <lineage>
        <taxon>Eukaryota</taxon>
        <taxon>Metazoa</taxon>
        <taxon>Ecdysozoa</taxon>
        <taxon>Arthropoda</taxon>
        <taxon>Hexapoda</taxon>
        <taxon>Insecta</taxon>
        <taxon>Pterygota</taxon>
        <taxon>Neoptera</taxon>
        <taxon>Endopterygota</taxon>
        <taxon>Hymenoptera</taxon>
        <taxon>Apocrita</taxon>
        <taxon>Aculeata</taxon>
        <taxon>Formicoidea</taxon>
        <taxon>Formicidae</taxon>
        <taxon>Myrmicinae</taxon>
        <taxon>Pogonomyrmex</taxon>
    </lineage>
</organism>
<keyword evidence="4" id="KW-0539">Nucleus</keyword>
<dbReference type="Pfam" id="PF05132">
    <property type="entry name" value="RNA_pol_Rpc4"/>
    <property type="match status" value="1"/>
</dbReference>
<dbReference type="InterPro" id="IPR007811">
    <property type="entry name" value="RPC4"/>
</dbReference>
<dbReference type="GO" id="GO:0042797">
    <property type="term" value="P:tRNA transcription by RNA polymerase III"/>
    <property type="evidence" value="ECO:0007669"/>
    <property type="project" value="TreeGrafter"/>
</dbReference>
<sequence>MASNKSFNSNNIQVKIEPDTSASSMPSTSSMSTSSTSLTPLSERVSSIKMEPGLPTTTQRLTSFRLPRDLTLGGNIKTEKPKKVYTPNLNVQRNKKKDDPATKNEPVKSRHSDRGRDRGRGDRGRGKGDRGNIIQSVGVWSEGIYSAPSISRRSEGTSKSSNTANAAKYLEKPKFDIKKTTDKTEKEKKLEHLLTFDFIDDGPDIENKIKPLILPRIKKDIYEKIDYKIDRKPVISENGEIINVEKGKKGLQDQKEELTISQIIENKTNSYTLIQFPESLPGMESSREEPGSKQPNTSNDSNTSSESDDKTKTERCILNNLKSGPIGKLEIFKSGKARLRFGEISFFVDIGSQQRFQQDLLAVKIDSESSSGDLVNLGPINNKLICSPDFESMLNDS</sequence>
<dbReference type="RefSeq" id="XP_011634366.1">
    <property type="nucleotide sequence ID" value="XM_011636064.2"/>
</dbReference>
<proteinExistence type="predicted"/>
<dbReference type="AlphaFoldDB" id="A0A6I9W0F8"/>
<dbReference type="GO" id="GO:0003677">
    <property type="term" value="F:DNA binding"/>
    <property type="evidence" value="ECO:0007669"/>
    <property type="project" value="InterPro"/>
</dbReference>
<reference evidence="7" key="1">
    <citation type="submission" date="2025-08" db="UniProtKB">
        <authorList>
            <consortium name="RefSeq"/>
        </authorList>
    </citation>
    <scope>IDENTIFICATION</scope>
</reference>
<gene>
    <name evidence="7" type="primary">LOC105425342</name>
</gene>
<dbReference type="CTD" id="121856514"/>
<keyword evidence="6" id="KW-1185">Reference proteome</keyword>
<evidence type="ECO:0000313" key="7">
    <source>
        <dbReference type="RefSeq" id="XP_011634366.1"/>
    </source>
</evidence>
<evidence type="ECO:0000256" key="5">
    <source>
        <dbReference type="SAM" id="MobiDB-lite"/>
    </source>
</evidence>
<protein>
    <submittedName>
        <fullName evidence="7">DNA-directed RNA polymerase III subunit RPC4</fullName>
    </submittedName>
</protein>
<dbReference type="Proteomes" id="UP000504615">
    <property type="component" value="Unplaced"/>
</dbReference>
<comment type="subcellular location">
    <subcellularLocation>
        <location evidence="1">Nucleus</location>
    </subcellularLocation>
</comment>